<accession>I3CD97</accession>
<proteinExistence type="predicted"/>
<gene>
    <name evidence="3" type="ORF">BegalDRAFT_0678</name>
</gene>
<dbReference type="Pfam" id="PF22807">
    <property type="entry name" value="TrAA12"/>
    <property type="match status" value="1"/>
</dbReference>
<dbReference type="Proteomes" id="UP000005744">
    <property type="component" value="Unassembled WGS sequence"/>
</dbReference>
<dbReference type="InterPro" id="IPR054539">
    <property type="entry name" value="Beta-prop_PDH"/>
</dbReference>
<evidence type="ECO:0000256" key="1">
    <source>
        <dbReference type="SAM" id="SignalP"/>
    </source>
</evidence>
<keyword evidence="1" id="KW-0732">Signal</keyword>
<dbReference type="Gene3D" id="2.120.10.30">
    <property type="entry name" value="TolB, C-terminal domain"/>
    <property type="match status" value="1"/>
</dbReference>
<organism evidence="3 4">
    <name type="scientific">Beggiatoa alba B18LD</name>
    <dbReference type="NCBI Taxonomy" id="395493"/>
    <lineage>
        <taxon>Bacteria</taxon>
        <taxon>Pseudomonadati</taxon>
        <taxon>Pseudomonadota</taxon>
        <taxon>Gammaproteobacteria</taxon>
        <taxon>Thiotrichales</taxon>
        <taxon>Thiotrichaceae</taxon>
        <taxon>Beggiatoa</taxon>
    </lineage>
</organism>
<feature type="domain" description="Pyrroloquinoline quinone-dependent pyranose dehydrogenase beta-propeller" evidence="2">
    <location>
        <begin position="266"/>
        <end position="333"/>
    </location>
</feature>
<keyword evidence="4" id="KW-1185">Reference proteome</keyword>
<dbReference type="HOGENOM" id="CLU_024435_3_1_6"/>
<dbReference type="RefSeq" id="WP_002683639.1">
    <property type="nucleotide sequence ID" value="NZ_JH600070.1"/>
</dbReference>
<dbReference type="OrthoDB" id="9770043at2"/>
<dbReference type="AlphaFoldDB" id="I3CD97"/>
<dbReference type="PANTHER" id="PTHR19328">
    <property type="entry name" value="HEDGEHOG-INTERACTING PROTEIN"/>
    <property type="match status" value="1"/>
</dbReference>
<dbReference type="SUPFAM" id="SSF50952">
    <property type="entry name" value="Soluble quinoprotein glucose dehydrogenase"/>
    <property type="match status" value="1"/>
</dbReference>
<evidence type="ECO:0000259" key="2">
    <source>
        <dbReference type="Pfam" id="PF22807"/>
    </source>
</evidence>
<dbReference type="EMBL" id="JH600070">
    <property type="protein sequence ID" value="EIJ41590.1"/>
    <property type="molecule type" value="Genomic_DNA"/>
</dbReference>
<feature type="chain" id="PRO_5003668770" evidence="1">
    <location>
        <begin position="21"/>
        <end position="379"/>
    </location>
</feature>
<feature type="signal peptide" evidence="1">
    <location>
        <begin position="1"/>
        <end position="20"/>
    </location>
</feature>
<dbReference type="STRING" id="395493.BegalDRAFT_0678"/>
<dbReference type="InterPro" id="IPR011042">
    <property type="entry name" value="6-blade_b-propeller_TolB-like"/>
</dbReference>
<dbReference type="InterPro" id="IPR011041">
    <property type="entry name" value="Quinoprot_gluc/sorb_DH_b-prop"/>
</dbReference>
<dbReference type="eggNOG" id="COG2133">
    <property type="taxonomic scope" value="Bacteria"/>
</dbReference>
<name>I3CD97_9GAMM</name>
<evidence type="ECO:0000313" key="3">
    <source>
        <dbReference type="EMBL" id="EIJ41590.1"/>
    </source>
</evidence>
<reference evidence="3 4" key="1">
    <citation type="submission" date="2011-11" db="EMBL/GenBank/DDBJ databases">
        <title>Improved High-Quality Draft sequence of Beggiatoa alba B18lD.</title>
        <authorList>
            <consortium name="US DOE Joint Genome Institute"/>
            <person name="Lucas S."/>
            <person name="Han J."/>
            <person name="Lapidus A."/>
            <person name="Cheng J.-F."/>
            <person name="Goodwin L."/>
            <person name="Pitluck S."/>
            <person name="Peters L."/>
            <person name="Mikhailova N."/>
            <person name="Held B."/>
            <person name="Detter J.C."/>
            <person name="Han C."/>
            <person name="Tapia R."/>
            <person name="Land M."/>
            <person name="Hauser L."/>
            <person name="Kyrpides N."/>
            <person name="Ivanova N."/>
            <person name="Pagani I."/>
            <person name="Samuel K."/>
            <person name="Teske A."/>
            <person name="Mueller J."/>
            <person name="Woyke T."/>
        </authorList>
    </citation>
    <scope>NUCLEOTIDE SEQUENCE [LARGE SCALE GENOMIC DNA]</scope>
    <source>
        <strain evidence="3 4">B18LD</strain>
    </source>
</reference>
<sequence length="379" mass="41745">MRSILYSVFTSLLLSNAVQAVDDKTLPALKLPTGFKITTYAHVPEARSLAVDSQTGVVYVSSRNGDTIHALIDKNHDATAEIIIPIISKLNSPNGIALHPQTGDLYIAEQHQIRRIPAAQLAPLAKGEKPTIQSSVIFNELPNKRWHGWRYIKFSPAGQLYVAVGAPCNICDVQGFEGTIMRLNADGSNAEIFARGIRNSVGFDFHPVNNTLYFTDNGADNLGDDIPPCELNRASETGLHFGFPYVWGKNNTPYPNAEKRTLPAQPVAPLVEFPAHSAPLGIHFIQGQHYPKDYQHSALIALHGSWNRNPNDPAGYKVVRVTFNEQGEPLVTTDFITGWLDADKKAWGRPVDIAQLADDSILISDDRADMVYRLVYVGQ</sequence>
<evidence type="ECO:0000313" key="4">
    <source>
        <dbReference type="Proteomes" id="UP000005744"/>
    </source>
</evidence>
<dbReference type="PANTHER" id="PTHR19328:SF40">
    <property type="entry name" value="BLL0591 PROTEIN"/>
    <property type="match status" value="1"/>
</dbReference>
<protein>
    <submittedName>
        <fullName evidence="3">Glucose/sorbosone dehydrogenase</fullName>
    </submittedName>
</protein>